<dbReference type="EMBL" id="JAXCLW010000001">
    <property type="protein sequence ID" value="MDY0881469.1"/>
    <property type="molecule type" value="Genomic_DNA"/>
</dbReference>
<dbReference type="Gene3D" id="3.40.190.10">
    <property type="entry name" value="Periplasmic binding protein-like II"/>
    <property type="match status" value="2"/>
</dbReference>
<dbReference type="Pfam" id="PF09084">
    <property type="entry name" value="NMT1"/>
    <property type="match status" value="1"/>
</dbReference>
<dbReference type="RefSeq" id="WP_320506533.1">
    <property type="nucleotide sequence ID" value="NZ_JAXCLW010000001.1"/>
</dbReference>
<feature type="signal peptide" evidence="4">
    <location>
        <begin position="1"/>
        <end position="27"/>
    </location>
</feature>
<dbReference type="SUPFAM" id="SSF53850">
    <property type="entry name" value="Periplasmic binding protein-like II"/>
    <property type="match status" value="1"/>
</dbReference>
<feature type="chain" id="PRO_5047416097" evidence="4">
    <location>
        <begin position="28"/>
        <end position="338"/>
    </location>
</feature>
<reference evidence="6 7" key="1">
    <citation type="journal article" date="2016" name="Antonie Van Leeuwenhoek">
        <title>Dongia soli sp. nov., isolated from soil from Dokdo, Korea.</title>
        <authorList>
            <person name="Kim D.U."/>
            <person name="Lee H."/>
            <person name="Kim H."/>
            <person name="Kim S.G."/>
            <person name="Ka J.O."/>
        </authorList>
    </citation>
    <scope>NUCLEOTIDE SEQUENCE [LARGE SCALE GENOMIC DNA]</scope>
    <source>
        <strain evidence="6 7">D78</strain>
    </source>
</reference>
<comment type="similarity">
    <text evidence="2">Belongs to the bacterial solute-binding protein SsuA/TauA family.</text>
</comment>
<dbReference type="PANTHER" id="PTHR30024:SF47">
    <property type="entry name" value="TAURINE-BINDING PERIPLASMIC PROTEIN"/>
    <property type="match status" value="1"/>
</dbReference>
<dbReference type="Proteomes" id="UP001279642">
    <property type="component" value="Unassembled WGS sequence"/>
</dbReference>
<keyword evidence="3 4" id="KW-0732">Signal</keyword>
<sequence length="338" mass="36398">MFKQVRSITRRCSMVGMAAAILGGVSAGGITGASAADPVRVAFGDIATVETLNFLIALERAKARGVDVQVTFFKSEDVAAQAVVGGQADIGVGTPYALLQKVKAPIRMFFQMSTLRFYPIVNTEYYKSWKDLDGQEVAVHSRGSGTEAIMKLMAQRNGITYSNISYIPGSEVRAGALLQGNVKASIVDAAGHRMLMEKAPGKFTVLPVEGVNATDEALYANTEFLAKNAASIDILVEELLKTWREINAKPASIAELRKQYNLLADLPADLEPEVVPYYEESVAAATFPSNGGSEVSVKDDFAFYALAGQLQGDPASLQVTDFWTFEPLNRALGKLGRQ</sequence>
<gene>
    <name evidence="6" type="ORF">SMD27_01300</name>
</gene>
<evidence type="ECO:0000256" key="4">
    <source>
        <dbReference type="SAM" id="SignalP"/>
    </source>
</evidence>
<protein>
    <submittedName>
        <fullName evidence="6">ABC transporter substrate-binding protein</fullName>
    </submittedName>
</protein>
<name>A0ABU5E6X6_9PROT</name>
<keyword evidence="7" id="KW-1185">Reference proteome</keyword>
<feature type="domain" description="SsuA/THI5-like" evidence="5">
    <location>
        <begin position="62"/>
        <end position="251"/>
    </location>
</feature>
<comment type="caution">
    <text evidence="6">The sequence shown here is derived from an EMBL/GenBank/DDBJ whole genome shotgun (WGS) entry which is preliminary data.</text>
</comment>
<organism evidence="6 7">
    <name type="scientific">Dongia soli</name>
    <dbReference type="NCBI Taxonomy" id="600628"/>
    <lineage>
        <taxon>Bacteria</taxon>
        <taxon>Pseudomonadati</taxon>
        <taxon>Pseudomonadota</taxon>
        <taxon>Alphaproteobacteria</taxon>
        <taxon>Rhodospirillales</taxon>
        <taxon>Dongiaceae</taxon>
        <taxon>Dongia</taxon>
    </lineage>
</organism>
<evidence type="ECO:0000313" key="7">
    <source>
        <dbReference type="Proteomes" id="UP001279642"/>
    </source>
</evidence>
<evidence type="ECO:0000313" key="6">
    <source>
        <dbReference type="EMBL" id="MDY0881469.1"/>
    </source>
</evidence>
<evidence type="ECO:0000259" key="5">
    <source>
        <dbReference type="Pfam" id="PF09084"/>
    </source>
</evidence>
<evidence type="ECO:0000256" key="2">
    <source>
        <dbReference type="ARBA" id="ARBA00010742"/>
    </source>
</evidence>
<dbReference type="InterPro" id="IPR015168">
    <property type="entry name" value="SsuA/THI5"/>
</dbReference>
<evidence type="ECO:0000256" key="3">
    <source>
        <dbReference type="ARBA" id="ARBA00022729"/>
    </source>
</evidence>
<accession>A0ABU5E6X6</accession>
<comment type="subcellular location">
    <subcellularLocation>
        <location evidence="1">Periplasm</location>
    </subcellularLocation>
</comment>
<evidence type="ECO:0000256" key="1">
    <source>
        <dbReference type="ARBA" id="ARBA00004418"/>
    </source>
</evidence>
<proteinExistence type="inferred from homology"/>
<dbReference type="PANTHER" id="PTHR30024">
    <property type="entry name" value="ALIPHATIC SULFONATES-BINDING PROTEIN-RELATED"/>
    <property type="match status" value="1"/>
</dbReference>